<comment type="caution">
    <text evidence="3">The sequence shown here is derived from an EMBL/GenBank/DDBJ whole genome shotgun (WGS) entry which is preliminary data.</text>
</comment>
<dbReference type="Proteomes" id="UP001430953">
    <property type="component" value="Unassembled WGS sequence"/>
</dbReference>
<dbReference type="EMBL" id="JADYXP020000081">
    <property type="protein sequence ID" value="KAL0098360.1"/>
    <property type="molecule type" value="Genomic_DNA"/>
</dbReference>
<dbReference type="EMBL" id="JADYXP020000027">
    <property type="protein sequence ID" value="KAL0099517.1"/>
    <property type="molecule type" value="Genomic_DNA"/>
</dbReference>
<name>A0AAW2ECI7_9HYME</name>
<proteinExistence type="predicted"/>
<evidence type="ECO:0000313" key="3">
    <source>
        <dbReference type="EMBL" id="KAL0099517.1"/>
    </source>
</evidence>
<accession>A0AAW2ECI7</accession>
<dbReference type="AlphaFoldDB" id="A0AAW2ECI7"/>
<organism evidence="3 4">
    <name type="scientific">Cardiocondyla obscurior</name>
    <dbReference type="NCBI Taxonomy" id="286306"/>
    <lineage>
        <taxon>Eukaryota</taxon>
        <taxon>Metazoa</taxon>
        <taxon>Ecdysozoa</taxon>
        <taxon>Arthropoda</taxon>
        <taxon>Hexapoda</taxon>
        <taxon>Insecta</taxon>
        <taxon>Pterygota</taxon>
        <taxon>Neoptera</taxon>
        <taxon>Endopterygota</taxon>
        <taxon>Hymenoptera</taxon>
        <taxon>Apocrita</taxon>
        <taxon>Aculeata</taxon>
        <taxon>Formicoidea</taxon>
        <taxon>Formicidae</taxon>
        <taxon>Myrmicinae</taxon>
        <taxon>Cardiocondyla</taxon>
    </lineage>
</organism>
<keyword evidence="4" id="KW-1185">Reference proteome</keyword>
<gene>
    <name evidence="3" type="ORF">PUN28_019740</name>
    <name evidence="2" type="ORF">PUN28_020325</name>
</gene>
<protein>
    <submittedName>
        <fullName evidence="3">Uncharacterized protein</fullName>
    </submittedName>
</protein>
<evidence type="ECO:0000313" key="2">
    <source>
        <dbReference type="EMBL" id="KAL0098360.1"/>
    </source>
</evidence>
<evidence type="ECO:0000256" key="1">
    <source>
        <dbReference type="SAM" id="MobiDB-lite"/>
    </source>
</evidence>
<reference evidence="3 4" key="1">
    <citation type="submission" date="2023-03" db="EMBL/GenBank/DDBJ databases">
        <title>High recombination rates correlate with genetic variation in Cardiocondyla obscurior ants.</title>
        <authorList>
            <person name="Errbii M."/>
        </authorList>
    </citation>
    <scope>NUCLEOTIDE SEQUENCE [LARGE SCALE GENOMIC DNA]</scope>
    <source>
        <strain evidence="3">Alpha-2009</strain>
        <tissue evidence="3">Whole body</tissue>
    </source>
</reference>
<sequence>MYLRFPCRSHKSKKQIHGCGIKCLTKNLALNTSTNISNCALEAPTSSRQTSAGLSDRTSTGGNRGAVRLDPFKHREY</sequence>
<feature type="compositionally biased region" description="Polar residues" evidence="1">
    <location>
        <begin position="44"/>
        <end position="61"/>
    </location>
</feature>
<feature type="region of interest" description="Disordered" evidence="1">
    <location>
        <begin position="44"/>
        <end position="77"/>
    </location>
</feature>
<evidence type="ECO:0000313" key="4">
    <source>
        <dbReference type="Proteomes" id="UP001430953"/>
    </source>
</evidence>